<evidence type="ECO:0000313" key="3">
    <source>
        <dbReference type="EMBL" id="PWA11112.1"/>
    </source>
</evidence>
<evidence type="ECO:0008006" key="5">
    <source>
        <dbReference type="Google" id="ProtNLM"/>
    </source>
</evidence>
<dbReference type="RefSeq" id="WP_116554707.1">
    <property type="nucleotide sequence ID" value="NZ_QCZG01000018.1"/>
</dbReference>
<keyword evidence="1" id="KW-0732">Signal</keyword>
<accession>A0A2U1K130</accession>
<reference evidence="3 4" key="1">
    <citation type="submission" date="2018-04" db="EMBL/GenBank/DDBJ databases">
        <title>Camelliibacillus theae gen. nov., sp. nov., isolated from Pu'er tea.</title>
        <authorList>
            <person name="Niu L."/>
        </authorList>
    </citation>
    <scope>NUCLEOTIDE SEQUENCE [LARGE SCALE GENOMIC DNA]</scope>
    <source>
        <strain evidence="3 4">T8</strain>
    </source>
</reference>
<dbReference type="Proteomes" id="UP000245998">
    <property type="component" value="Unassembled WGS sequence"/>
</dbReference>
<evidence type="ECO:0000256" key="1">
    <source>
        <dbReference type="ARBA" id="ARBA00022729"/>
    </source>
</evidence>
<dbReference type="Pfam" id="PF03480">
    <property type="entry name" value="DctP"/>
    <property type="match status" value="1"/>
</dbReference>
<keyword evidence="4" id="KW-1185">Reference proteome</keyword>
<gene>
    <name evidence="3" type="ORF">DCC39_09740</name>
</gene>
<dbReference type="InterPro" id="IPR018389">
    <property type="entry name" value="DctP_fam"/>
</dbReference>
<protein>
    <recommendedName>
        <fullName evidence="5">C4-dicarboxylate ABC transporter substrate-binding protein</fullName>
    </recommendedName>
</protein>
<dbReference type="Gene3D" id="3.40.190.170">
    <property type="entry name" value="Bacterial extracellular solute-binding protein, family 7"/>
    <property type="match status" value="1"/>
</dbReference>
<dbReference type="AlphaFoldDB" id="A0A2U1K130"/>
<comment type="caution">
    <text evidence="3">The sequence shown here is derived from an EMBL/GenBank/DDBJ whole genome shotgun (WGS) entry which is preliminary data.</text>
</comment>
<dbReference type="InterPro" id="IPR038404">
    <property type="entry name" value="TRAP_DctP_sf"/>
</dbReference>
<dbReference type="PANTHER" id="PTHR33376:SF15">
    <property type="entry name" value="BLL6794 PROTEIN"/>
    <property type="match status" value="1"/>
</dbReference>
<dbReference type="EMBL" id="QCZG01000018">
    <property type="protein sequence ID" value="PWA11112.1"/>
    <property type="molecule type" value="Genomic_DNA"/>
</dbReference>
<feature type="compositionally biased region" description="Low complexity" evidence="2">
    <location>
        <begin position="29"/>
        <end position="39"/>
    </location>
</feature>
<evidence type="ECO:0000256" key="2">
    <source>
        <dbReference type="SAM" id="MobiDB-lite"/>
    </source>
</evidence>
<name>A0A2U1K130_9BACI</name>
<feature type="region of interest" description="Disordered" evidence="2">
    <location>
        <begin position="29"/>
        <end position="48"/>
    </location>
</feature>
<dbReference type="OrthoDB" id="1646at2"/>
<dbReference type="PANTHER" id="PTHR33376">
    <property type="match status" value="1"/>
</dbReference>
<dbReference type="GO" id="GO:0055085">
    <property type="term" value="P:transmembrane transport"/>
    <property type="evidence" value="ECO:0007669"/>
    <property type="project" value="InterPro"/>
</dbReference>
<dbReference type="NCBIfam" id="NF037995">
    <property type="entry name" value="TRAP_S1"/>
    <property type="match status" value="1"/>
</dbReference>
<evidence type="ECO:0000313" key="4">
    <source>
        <dbReference type="Proteomes" id="UP000245998"/>
    </source>
</evidence>
<proteinExistence type="predicted"/>
<sequence length="371" mass="41821">MFSKRKSFLGFVVLLLGLLLALTACGSKNSGGNESANSGEGEKKDESSGKVYELNVNNWNPSMHHYVYNVFDPWKEMVEEKTEGRVKVNLYHGGSLGKSSSVYQDVKGGVYELSLAVANYFYDTDMFPYTIGNLPFAFDNAEDAAKVMKKFGEKYANETLSKDVIVFDPITTDPYDLFATKPIKSVDDLKKTKMRASGKSETELEKSIGAVPVSLTVDDTYEGLQKKQIDTSFYTPIGAVGLKFYEPAPYITKLQASVTPIIPMMNKDFYESLPEDIQKMFDEEFGPKLSEMFIESYTKELEKSYKTLEKEVEGRGEIITLSDKEAQRFKEAGKPAWDAWIEDADKKGYNGQEMVDELFKIMEEEGLQKPF</sequence>
<organism evidence="3 4">
    <name type="scientific">Pueribacillus theae</name>
    <dbReference type="NCBI Taxonomy" id="2171751"/>
    <lineage>
        <taxon>Bacteria</taxon>
        <taxon>Bacillati</taxon>
        <taxon>Bacillota</taxon>
        <taxon>Bacilli</taxon>
        <taxon>Bacillales</taxon>
        <taxon>Bacillaceae</taxon>
        <taxon>Pueribacillus</taxon>
    </lineage>
</organism>
<dbReference type="PROSITE" id="PS51257">
    <property type="entry name" value="PROKAR_LIPOPROTEIN"/>
    <property type="match status" value="1"/>
</dbReference>